<dbReference type="EMBL" id="JBGOOS010000037">
    <property type="protein sequence ID" value="MEZ8210899.1"/>
    <property type="molecule type" value="Genomic_DNA"/>
</dbReference>
<protein>
    <submittedName>
        <fullName evidence="1">ParA family protein</fullName>
    </submittedName>
</protein>
<evidence type="ECO:0000313" key="2">
    <source>
        <dbReference type="Proteomes" id="UP001569151"/>
    </source>
</evidence>
<dbReference type="InterPro" id="IPR015223">
    <property type="entry name" value="MipZ"/>
</dbReference>
<dbReference type="Proteomes" id="UP001569151">
    <property type="component" value="Unassembled WGS sequence"/>
</dbReference>
<dbReference type="Gene3D" id="3.40.50.300">
    <property type="entry name" value="P-loop containing nucleotide triphosphate hydrolases"/>
    <property type="match status" value="1"/>
</dbReference>
<keyword evidence="2" id="KW-1185">Reference proteome</keyword>
<comment type="caution">
    <text evidence="1">The sequence shown here is derived from an EMBL/GenBank/DDBJ whole genome shotgun (WGS) entry which is preliminary data.</text>
</comment>
<organism evidence="1 2">
    <name type="scientific">Vibrio bivalvicida</name>
    <dbReference type="NCBI Taxonomy" id="1276888"/>
    <lineage>
        <taxon>Bacteria</taxon>
        <taxon>Pseudomonadati</taxon>
        <taxon>Pseudomonadota</taxon>
        <taxon>Gammaproteobacteria</taxon>
        <taxon>Vibrionales</taxon>
        <taxon>Vibrionaceae</taxon>
        <taxon>Vibrio</taxon>
        <taxon>Vibrio oreintalis group</taxon>
    </lineage>
</organism>
<gene>
    <name evidence="1" type="ORF">ACED39_19205</name>
</gene>
<accession>A0ABV4MMU1</accession>
<evidence type="ECO:0000313" key="1">
    <source>
        <dbReference type="EMBL" id="MEZ8210899.1"/>
    </source>
</evidence>
<dbReference type="Pfam" id="PF09140">
    <property type="entry name" value="MipZ"/>
    <property type="match status" value="1"/>
</dbReference>
<proteinExistence type="predicted"/>
<dbReference type="InterPro" id="IPR027417">
    <property type="entry name" value="P-loop_NTPase"/>
</dbReference>
<reference evidence="1 2" key="1">
    <citation type="submission" date="2024-06" db="EMBL/GenBank/DDBJ databases">
        <authorList>
            <person name="Steensen K."/>
            <person name="Seneca J."/>
            <person name="Bartlau N."/>
            <person name="Yu A.X."/>
            <person name="Polz M.F."/>
        </authorList>
    </citation>
    <scope>NUCLEOTIDE SEQUENCE [LARGE SCALE GENOMIC DNA]</scope>
    <source>
        <strain evidence="1 2">1F146</strain>
    </source>
</reference>
<dbReference type="RefSeq" id="WP_075497989.1">
    <property type="nucleotide sequence ID" value="NZ_JBGOOS010000037.1"/>
</dbReference>
<dbReference type="CDD" id="cd02042">
    <property type="entry name" value="ParAB_family"/>
    <property type="match status" value="1"/>
</dbReference>
<sequence length="247" mass="27316">MDILTVASIKGGSGKSTTCEQLMFTMERDLLLNLDPYGTYELTNALRSANGYRKINFLNITSIEQFKKAIEKHADKKIIIDCGGYESALTMAAMSVATTIITPINDSIKEMATLRNVNATLTSISEKTNKPKKAYVLVNRVHHAKTSLSEFDNLTSKCPNLVRLNSTISFKKGLLETATSEGLTIPEYELKRVQSIRAKQAQEQQKMDTDKANGKTITLKKFVAPTLNQSVSEIYALADEIKSIINA</sequence>
<dbReference type="SUPFAM" id="SSF52540">
    <property type="entry name" value="P-loop containing nucleoside triphosphate hydrolases"/>
    <property type="match status" value="1"/>
</dbReference>
<name>A0ABV4MMU1_9VIBR</name>